<dbReference type="InterPro" id="IPR008622">
    <property type="entry name" value="FliT"/>
</dbReference>
<evidence type="ECO:0000256" key="6">
    <source>
        <dbReference type="ARBA" id="ARBA00093785"/>
    </source>
</evidence>
<evidence type="ECO:0000256" key="5">
    <source>
        <dbReference type="ARBA" id="ARBA00093765"/>
    </source>
</evidence>
<keyword evidence="4" id="KW-0143">Chaperone</keyword>
<dbReference type="Proteomes" id="UP001564657">
    <property type="component" value="Unassembled WGS sequence"/>
</dbReference>
<accession>A0ABV4BJ45</accession>
<proteinExistence type="inferred from homology"/>
<comment type="similarity">
    <text evidence="6">Belongs to the bacillales FliT family.</text>
</comment>
<evidence type="ECO:0000256" key="2">
    <source>
        <dbReference type="ARBA" id="ARBA00022490"/>
    </source>
</evidence>
<reference evidence="8 9" key="1">
    <citation type="submission" date="2024-08" db="EMBL/GenBank/DDBJ databases">
        <title>Clostridium lapicellarii sp. nov., and Clostridium renhuaiense sp. nov., two species isolated from the mud in a fermentation cellar used for producing sauce-flavour Chinese liquors.</title>
        <authorList>
            <person name="Yang F."/>
            <person name="Wang H."/>
            <person name="Chen L.Q."/>
            <person name="Zhou N."/>
            <person name="Lu J.J."/>
            <person name="Pu X.X."/>
            <person name="Wan B."/>
            <person name="Wang L."/>
            <person name="Liu S.J."/>
        </authorList>
    </citation>
    <scope>NUCLEOTIDE SEQUENCE [LARGE SCALE GENOMIC DNA]</scope>
    <source>
        <strain evidence="8 9">MT-5</strain>
    </source>
</reference>
<comment type="function">
    <text evidence="5">May act as an export chaperone for the filament capping protein FliD.</text>
</comment>
<evidence type="ECO:0000313" key="8">
    <source>
        <dbReference type="EMBL" id="MEY7998808.1"/>
    </source>
</evidence>
<dbReference type="Pfam" id="PF05400">
    <property type="entry name" value="FliT"/>
    <property type="match status" value="1"/>
</dbReference>
<protein>
    <recommendedName>
        <fullName evidence="7">Flagellar protein FliT</fullName>
    </recommendedName>
</protein>
<gene>
    <name evidence="8" type="ORF">AB8U03_01125</name>
</gene>
<evidence type="ECO:0000313" key="9">
    <source>
        <dbReference type="Proteomes" id="UP001564657"/>
    </source>
</evidence>
<evidence type="ECO:0000256" key="3">
    <source>
        <dbReference type="ARBA" id="ARBA00022795"/>
    </source>
</evidence>
<dbReference type="EMBL" id="JBGEWD010000001">
    <property type="protein sequence ID" value="MEY7998808.1"/>
    <property type="molecule type" value="Genomic_DNA"/>
</dbReference>
<comment type="caution">
    <text evidence="8">The sequence shown here is derived from an EMBL/GenBank/DDBJ whole genome shotgun (WGS) entry which is preliminary data.</text>
</comment>
<keyword evidence="2" id="KW-0963">Cytoplasm</keyword>
<keyword evidence="3" id="KW-1005">Bacterial flagellum biogenesis</keyword>
<comment type="subcellular location">
    <subcellularLocation>
        <location evidence="1">Cytoplasm</location>
        <location evidence="1">Cytosol</location>
    </subcellularLocation>
</comment>
<sequence length="113" mass="13059">MRKTIEEILSDYKNCTADIIRLLKIDDFDSLQGEMQRRQCILNELLSRTDKNDEAKGVYEKLNIKEIEDATQELMKKKAFLIKKKLKDISKNKAASSAYGNLENSAKIFSKKI</sequence>
<dbReference type="RefSeq" id="WP_369702690.1">
    <property type="nucleotide sequence ID" value="NZ_JBGEWD010000001.1"/>
</dbReference>
<organism evidence="8 9">
    <name type="scientific">Clostridium moutaii</name>
    <dbReference type="NCBI Taxonomy" id="3240932"/>
    <lineage>
        <taxon>Bacteria</taxon>
        <taxon>Bacillati</taxon>
        <taxon>Bacillota</taxon>
        <taxon>Clostridia</taxon>
        <taxon>Eubacteriales</taxon>
        <taxon>Clostridiaceae</taxon>
        <taxon>Clostridium</taxon>
    </lineage>
</organism>
<keyword evidence="9" id="KW-1185">Reference proteome</keyword>
<evidence type="ECO:0000256" key="4">
    <source>
        <dbReference type="ARBA" id="ARBA00023186"/>
    </source>
</evidence>
<name>A0ABV4BJ45_9CLOT</name>
<evidence type="ECO:0000256" key="7">
    <source>
        <dbReference type="ARBA" id="ARBA00093797"/>
    </source>
</evidence>
<evidence type="ECO:0000256" key="1">
    <source>
        <dbReference type="ARBA" id="ARBA00004514"/>
    </source>
</evidence>